<name>D1P800_9GAMM</name>
<dbReference type="InterPro" id="IPR051162">
    <property type="entry name" value="T4SS_component"/>
</dbReference>
<sequence length="923" mass="105398">MSTVFKGLTRPALIRGLGVPLYPFLIMCVFCVLLGVWIHDAFYFLIIVGVFVIKKIMKIDERYFELVYLRYLVMGNPISNQKYQAVHVGGNDYDRVDLSDVENFMKLSDQASLEKLIPYSSHVTDDLVLSQNRDLIATFELSGGYFECVSENDLAMMVDQLNTLIRSFEGKPVTFYTHRIRNKKIVSTEFNSPVPFANRVMKAYYQSLTQSDFYQNRLFLTVCFKPFSLEEKVAEFLSSKKKNKQKGKSVLDEPINEMNEICARFNTYLSRYKARRLGVYTESDRVFSSQLSFYQYLLSGQWQPVRVTSSPFYTYLGGKDIFFGGDAGQISISNPMRYFRIIEIKDFFQETEAGIFDSLMYMPVEYTLTTSFTPLGKRDAIKKLDDQREKLEMTDDAAKSQITDLEVAVDMVSSGYLSMGHSHLTLCVFADNPDELVKNTNMVTDALQNLGLIISYSTLSLGAAFFSQLPGNYTLRPRLSILSSLNYAEMECFHNFFTGKEKGNTWGNSLITLKGSGNDIYHLNYHMTTEYQDYFGKNPTLGHSEILGTSNAGKTVLMMMQACALQQFGAENSFPPNSKIKKQTTVFFDKDRAGEVAIRAMGGDYYKVKLGEPTGWNPFAMPATKRNLIFLKDLVRILCTLNSEKGLTDYQNKLISDAVERLMQREDRSFGISKLIPLIMEERTAETQRDGLKIRLQAWQQGGEFGWVFDNATDDFDISDKTIFGIDGTEFLDDAILSQVVPFYLIHKITLLADGRRLTLYFDEFWQWLKNLLTATMVYNKLKTGRKLNMVIIFATQSPDELLKSPLISALREQLATHIYLSNKNSTKKEYVDGLQVKELYYDKIRNIDPLSRQFLIVKNPQRKGDSQDFAAFASLDLGGAAYYLPILSASAEQLEIFDEIYQDGMTPDEWIDIYLDRANRAA</sequence>
<dbReference type="AlphaFoldDB" id="D1P800"/>
<keyword evidence="5" id="KW-0067">ATP-binding</keyword>
<dbReference type="STRING" id="500637.PROVRUST_08381"/>
<dbReference type="SUPFAM" id="SSF52540">
    <property type="entry name" value="P-loop containing nucleoside triphosphate hydrolases"/>
    <property type="match status" value="1"/>
</dbReference>
<keyword evidence="6 8" id="KW-1133">Transmembrane helix</keyword>
<dbReference type="Proteomes" id="UP000005512">
    <property type="component" value="Unassembled WGS sequence"/>
</dbReference>
<evidence type="ECO:0000256" key="4">
    <source>
        <dbReference type="ARBA" id="ARBA00022741"/>
    </source>
</evidence>
<dbReference type="EMBL" id="ABXV02000074">
    <property type="protein sequence ID" value="EFB70443.1"/>
    <property type="molecule type" value="Genomic_DNA"/>
</dbReference>
<dbReference type="PANTHER" id="PTHR30121:SF12">
    <property type="entry name" value="TYPE IV SECRETION SYSTEM PROTEIN CAGE"/>
    <property type="match status" value="1"/>
</dbReference>
<evidence type="ECO:0000256" key="7">
    <source>
        <dbReference type="ARBA" id="ARBA00023136"/>
    </source>
</evidence>
<evidence type="ECO:0000256" key="8">
    <source>
        <dbReference type="SAM" id="Phobius"/>
    </source>
</evidence>
<accession>D1P800</accession>
<comment type="subcellular location">
    <subcellularLocation>
        <location evidence="1">Membrane</location>
    </subcellularLocation>
</comment>
<dbReference type="eggNOG" id="COG3451">
    <property type="taxonomic scope" value="Bacteria"/>
</dbReference>
<evidence type="ECO:0000256" key="5">
    <source>
        <dbReference type="ARBA" id="ARBA00022840"/>
    </source>
</evidence>
<comment type="caution">
    <text evidence="10">The sequence shown here is derived from an EMBL/GenBank/DDBJ whole genome shotgun (WGS) entry which is preliminary data.</text>
</comment>
<dbReference type="GO" id="GO:0016020">
    <property type="term" value="C:membrane"/>
    <property type="evidence" value="ECO:0007669"/>
    <property type="project" value="UniProtKB-SubCell"/>
</dbReference>
<dbReference type="Pfam" id="PF03135">
    <property type="entry name" value="CagE_TrbE_VirB"/>
    <property type="match status" value="1"/>
</dbReference>
<comment type="similarity">
    <text evidence="2">Belongs to the TrbE/VirB4 family.</text>
</comment>
<feature type="transmembrane region" description="Helical" evidence="8">
    <location>
        <begin position="20"/>
        <end position="53"/>
    </location>
</feature>
<dbReference type="eggNOG" id="COG3702">
    <property type="taxonomic scope" value="Bacteria"/>
</dbReference>
<organism evidence="10 11">
    <name type="scientific">Providencia rustigianii DSM 4541</name>
    <dbReference type="NCBI Taxonomy" id="500637"/>
    <lineage>
        <taxon>Bacteria</taxon>
        <taxon>Pseudomonadati</taxon>
        <taxon>Pseudomonadota</taxon>
        <taxon>Gammaproteobacteria</taxon>
        <taxon>Enterobacterales</taxon>
        <taxon>Morganellaceae</taxon>
        <taxon>Providencia</taxon>
    </lineage>
</organism>
<evidence type="ECO:0000259" key="9">
    <source>
        <dbReference type="Pfam" id="PF03135"/>
    </source>
</evidence>
<keyword evidence="7 8" id="KW-0472">Membrane</keyword>
<keyword evidence="3 8" id="KW-0812">Transmembrane</keyword>
<dbReference type="HOGENOM" id="CLU_008341_3_0_6"/>
<reference evidence="10" key="1">
    <citation type="submission" date="2009-12" db="EMBL/GenBank/DDBJ databases">
        <authorList>
            <person name="Weinstock G."/>
            <person name="Sodergren E."/>
            <person name="Clifton S."/>
            <person name="Fulton L."/>
            <person name="Fulton B."/>
            <person name="Courtney L."/>
            <person name="Fronick C."/>
            <person name="Harrison M."/>
            <person name="Strong C."/>
            <person name="Farmer C."/>
            <person name="Delahaunty K."/>
            <person name="Markovic C."/>
            <person name="Hall O."/>
            <person name="Minx P."/>
            <person name="Tomlinson C."/>
            <person name="Mitreva M."/>
            <person name="Nelson J."/>
            <person name="Hou S."/>
            <person name="Wollam A."/>
            <person name="Pepin K.H."/>
            <person name="Johnson M."/>
            <person name="Bhonagiri V."/>
            <person name="Nash W.E."/>
            <person name="Warren W."/>
            <person name="Chinwalla A."/>
            <person name="Mardis E.R."/>
            <person name="Wilson R.K."/>
        </authorList>
    </citation>
    <scope>NUCLEOTIDE SEQUENCE [LARGE SCALE GENOMIC DNA]</scope>
    <source>
        <strain evidence="10">DSM 4541</strain>
    </source>
</reference>
<evidence type="ECO:0000256" key="6">
    <source>
        <dbReference type="ARBA" id="ARBA00022989"/>
    </source>
</evidence>
<dbReference type="Pfam" id="PF05101">
    <property type="entry name" value="VirB3"/>
    <property type="match status" value="1"/>
</dbReference>
<evidence type="ECO:0000256" key="2">
    <source>
        <dbReference type="ARBA" id="ARBA00006512"/>
    </source>
</evidence>
<feature type="domain" description="CagE TrbE VirB component of type IV transporter system central" evidence="9">
    <location>
        <begin position="276"/>
        <end position="478"/>
    </location>
</feature>
<proteinExistence type="inferred from homology"/>
<dbReference type="GO" id="GO:0005524">
    <property type="term" value="F:ATP binding"/>
    <property type="evidence" value="ECO:0007669"/>
    <property type="project" value="UniProtKB-KW"/>
</dbReference>
<evidence type="ECO:0000313" key="11">
    <source>
        <dbReference type="Proteomes" id="UP000005512"/>
    </source>
</evidence>
<dbReference type="PANTHER" id="PTHR30121">
    <property type="entry name" value="UNCHARACTERIZED PROTEIN YJGR-RELATED"/>
    <property type="match status" value="1"/>
</dbReference>
<dbReference type="InterPro" id="IPR007792">
    <property type="entry name" value="T4SS_VirB3/TrbD/AvhB"/>
</dbReference>
<keyword evidence="11" id="KW-1185">Reference proteome</keyword>
<dbReference type="InterPro" id="IPR027417">
    <property type="entry name" value="P-loop_NTPase"/>
</dbReference>
<evidence type="ECO:0000256" key="1">
    <source>
        <dbReference type="ARBA" id="ARBA00004370"/>
    </source>
</evidence>
<protein>
    <submittedName>
        <fullName evidence="10">Type IV secretion/conjugal transfer ATPase, VirB4 family</fullName>
    </submittedName>
</protein>
<keyword evidence="4" id="KW-0547">Nucleotide-binding</keyword>
<dbReference type="InterPro" id="IPR018145">
    <property type="entry name" value="CagE_TrbE_VirB_cntrl_dom"/>
</dbReference>
<evidence type="ECO:0000313" key="10">
    <source>
        <dbReference type="EMBL" id="EFB70443.1"/>
    </source>
</evidence>
<dbReference type="Gene3D" id="3.40.50.300">
    <property type="entry name" value="P-loop containing nucleotide triphosphate hydrolases"/>
    <property type="match status" value="1"/>
</dbReference>
<gene>
    <name evidence="10" type="ORF">PROVRUST_08381</name>
</gene>
<evidence type="ECO:0000256" key="3">
    <source>
        <dbReference type="ARBA" id="ARBA00022692"/>
    </source>
</evidence>
<dbReference type="RefSeq" id="WP_006816350.1">
    <property type="nucleotide sequence ID" value="NZ_GG703824.1"/>
</dbReference>